<dbReference type="GO" id="GO:0016538">
    <property type="term" value="F:cyclin-dependent protein serine/threonine kinase regulator activity"/>
    <property type="evidence" value="ECO:0007669"/>
    <property type="project" value="TreeGrafter"/>
</dbReference>
<dbReference type="PANTHER" id="PTHR15615:SF36">
    <property type="entry name" value="PHO85 CYCLIN-5"/>
    <property type="match status" value="1"/>
</dbReference>
<feature type="compositionally biased region" description="Low complexity" evidence="1">
    <location>
        <begin position="58"/>
        <end position="96"/>
    </location>
</feature>
<proteinExistence type="predicted"/>
<feature type="region of interest" description="Disordered" evidence="1">
    <location>
        <begin position="18"/>
        <end position="109"/>
    </location>
</feature>
<dbReference type="STRING" id="1569628.A0A316UQM8"/>
<dbReference type="GeneID" id="37025478"/>
<accession>A0A316UQM8</accession>
<dbReference type="GO" id="GO:0019901">
    <property type="term" value="F:protein kinase binding"/>
    <property type="evidence" value="ECO:0007669"/>
    <property type="project" value="InterPro"/>
</dbReference>
<sequence>MLAVPSSSRATMAAHDDAFSTSSSSYLVASPSNYTDAKESAAAGPWSRPQVCGKRSRSNSVSSSSGSSSLTDSASLSSSEWNSSDADSDSPATSQASDEECRSCPSPSESKRKAVRCLREETACTAASLPHTTSATDITGLDGAVKAFGLSSRDPSPISSQSAAIPASLDSTRVKGSVVDSLVDSAVATIDAIWHAPLPLAEQPIDVGCSASSLPLQLFIRETLRRSRTSCSTLQAALLYCVRAAPTVRKTRLQFASMQRKSYVDPTMAIFKAERQAAFHHLLCGRRNFLAAVMVAAKFLQDRNYSNKAWSKITGLPLKELGSVEREFLAAIKWDLNVKSDEWEGWTRKLAQAQSYLPRIKARLPSPRPSPTHSRCPVSLPGMRRALVVQSRGGELRLPRWRPRLSWA</sequence>
<dbReference type="Proteomes" id="UP000245884">
    <property type="component" value="Unassembled WGS sequence"/>
</dbReference>
<evidence type="ECO:0000313" key="2">
    <source>
        <dbReference type="EMBL" id="PWN27607.1"/>
    </source>
</evidence>
<organism evidence="2 3">
    <name type="scientific">Jaminaea rosea</name>
    <dbReference type="NCBI Taxonomy" id="1569628"/>
    <lineage>
        <taxon>Eukaryota</taxon>
        <taxon>Fungi</taxon>
        <taxon>Dikarya</taxon>
        <taxon>Basidiomycota</taxon>
        <taxon>Ustilaginomycotina</taxon>
        <taxon>Exobasidiomycetes</taxon>
        <taxon>Microstromatales</taxon>
        <taxon>Microstromatales incertae sedis</taxon>
        <taxon>Jaminaea</taxon>
    </lineage>
</organism>
<name>A0A316UQM8_9BASI</name>
<keyword evidence="3" id="KW-1185">Reference proteome</keyword>
<evidence type="ECO:0008006" key="4">
    <source>
        <dbReference type="Google" id="ProtNLM"/>
    </source>
</evidence>
<feature type="compositionally biased region" description="Polar residues" evidence="1">
    <location>
        <begin position="19"/>
        <end position="35"/>
    </location>
</feature>
<dbReference type="GO" id="GO:0000307">
    <property type="term" value="C:cyclin-dependent protein kinase holoenzyme complex"/>
    <property type="evidence" value="ECO:0007669"/>
    <property type="project" value="TreeGrafter"/>
</dbReference>
<dbReference type="OrthoDB" id="286814at2759"/>
<dbReference type="EMBL" id="KZ819667">
    <property type="protein sequence ID" value="PWN27607.1"/>
    <property type="molecule type" value="Genomic_DNA"/>
</dbReference>
<dbReference type="Gene3D" id="1.10.472.10">
    <property type="entry name" value="Cyclin-like"/>
    <property type="match status" value="1"/>
</dbReference>
<dbReference type="CDD" id="cd20557">
    <property type="entry name" value="CYCLIN_ScPCL1-like"/>
    <property type="match status" value="1"/>
</dbReference>
<evidence type="ECO:0000256" key="1">
    <source>
        <dbReference type="SAM" id="MobiDB-lite"/>
    </source>
</evidence>
<dbReference type="InterPro" id="IPR013922">
    <property type="entry name" value="Cyclin_PHO80-like"/>
</dbReference>
<dbReference type="Pfam" id="PF08613">
    <property type="entry name" value="Cyclin"/>
    <property type="match status" value="1"/>
</dbReference>
<reference evidence="2 3" key="1">
    <citation type="journal article" date="2018" name="Mol. Biol. Evol.">
        <title>Broad Genomic Sampling Reveals a Smut Pathogenic Ancestry of the Fungal Clade Ustilaginomycotina.</title>
        <authorList>
            <person name="Kijpornyongpan T."/>
            <person name="Mondo S.J."/>
            <person name="Barry K."/>
            <person name="Sandor L."/>
            <person name="Lee J."/>
            <person name="Lipzen A."/>
            <person name="Pangilinan J."/>
            <person name="LaButti K."/>
            <person name="Hainaut M."/>
            <person name="Henrissat B."/>
            <person name="Grigoriev I.V."/>
            <person name="Spatafora J.W."/>
            <person name="Aime M.C."/>
        </authorList>
    </citation>
    <scope>NUCLEOTIDE SEQUENCE [LARGE SCALE GENOMIC DNA]</scope>
    <source>
        <strain evidence="2 3">MCA 5214</strain>
    </source>
</reference>
<dbReference type="AlphaFoldDB" id="A0A316UQM8"/>
<evidence type="ECO:0000313" key="3">
    <source>
        <dbReference type="Proteomes" id="UP000245884"/>
    </source>
</evidence>
<dbReference type="RefSeq" id="XP_025362219.1">
    <property type="nucleotide sequence ID" value="XM_025503655.1"/>
</dbReference>
<dbReference type="GO" id="GO:0005634">
    <property type="term" value="C:nucleus"/>
    <property type="evidence" value="ECO:0007669"/>
    <property type="project" value="TreeGrafter"/>
</dbReference>
<protein>
    <recommendedName>
        <fullName evidence="4">Cyclin N-terminal domain-containing protein</fullName>
    </recommendedName>
</protein>
<dbReference type="PANTHER" id="PTHR15615">
    <property type="match status" value="1"/>
</dbReference>
<gene>
    <name evidence="2" type="ORF">BDZ90DRAFT_167070</name>
</gene>